<name>Q1R1H1_CHRI1</name>
<feature type="signal peptide" evidence="2">
    <location>
        <begin position="1"/>
        <end position="29"/>
    </location>
</feature>
<dbReference type="GeneID" id="95332825"/>
<organism evidence="3 4">
    <name type="scientific">Chromohalobacter israelensis (strain ATCC BAA-138 / DSM 3043 / CIP 106854 / NCIMB 13768 / 1H11)</name>
    <name type="common">Chromohalobacter salexigens</name>
    <dbReference type="NCBI Taxonomy" id="290398"/>
    <lineage>
        <taxon>Bacteria</taxon>
        <taxon>Pseudomonadati</taxon>
        <taxon>Pseudomonadota</taxon>
        <taxon>Gammaproteobacteria</taxon>
        <taxon>Oceanospirillales</taxon>
        <taxon>Halomonadaceae</taxon>
        <taxon>Chromohalobacter</taxon>
    </lineage>
</organism>
<dbReference type="CDD" id="cd07012">
    <property type="entry name" value="PBP2_Bug_TTT"/>
    <property type="match status" value="1"/>
</dbReference>
<dbReference type="RefSeq" id="WP_011505383.1">
    <property type="nucleotide sequence ID" value="NC_007963.1"/>
</dbReference>
<dbReference type="KEGG" id="csa:Csal_0073"/>
<dbReference type="eggNOG" id="COG3181">
    <property type="taxonomic scope" value="Bacteria"/>
</dbReference>
<dbReference type="OrthoDB" id="5171643at2"/>
<dbReference type="Pfam" id="PF03401">
    <property type="entry name" value="TctC"/>
    <property type="match status" value="1"/>
</dbReference>
<comment type="similarity">
    <text evidence="1">Belongs to the UPF0065 (bug) family.</text>
</comment>
<dbReference type="InterPro" id="IPR042100">
    <property type="entry name" value="Bug_dom1"/>
</dbReference>
<evidence type="ECO:0000256" key="2">
    <source>
        <dbReference type="SAM" id="SignalP"/>
    </source>
</evidence>
<dbReference type="STRING" id="290398.Csal_0073"/>
<dbReference type="AlphaFoldDB" id="Q1R1H1"/>
<dbReference type="PANTHER" id="PTHR42928">
    <property type="entry name" value="TRICARBOXYLATE-BINDING PROTEIN"/>
    <property type="match status" value="1"/>
</dbReference>
<dbReference type="PIRSF" id="PIRSF017082">
    <property type="entry name" value="YflP"/>
    <property type="match status" value="1"/>
</dbReference>
<evidence type="ECO:0000256" key="1">
    <source>
        <dbReference type="ARBA" id="ARBA00006987"/>
    </source>
</evidence>
<feature type="chain" id="PRO_5004196315" evidence="2">
    <location>
        <begin position="30"/>
        <end position="334"/>
    </location>
</feature>
<reference evidence="3 4" key="1">
    <citation type="journal article" date="2011" name="Stand. Genomic Sci.">
        <title>Complete genome sequence of the halophilic and highly halotolerant Chromohalobacter salexigens type strain (1H11(T)).</title>
        <authorList>
            <person name="Copeland A."/>
            <person name="O'Connor K."/>
            <person name="Lucas S."/>
            <person name="Lapidus A."/>
            <person name="Berry K.W."/>
            <person name="Detter J.C."/>
            <person name="Del Rio T.G."/>
            <person name="Hammon N."/>
            <person name="Dalin E."/>
            <person name="Tice H."/>
            <person name="Pitluck S."/>
            <person name="Bruce D."/>
            <person name="Goodwin L."/>
            <person name="Han C."/>
            <person name="Tapia R."/>
            <person name="Saunders E."/>
            <person name="Schmutz J."/>
            <person name="Brettin T."/>
            <person name="Larimer F."/>
            <person name="Land M."/>
            <person name="Hauser L."/>
            <person name="Vargas C."/>
            <person name="Nieto J.J."/>
            <person name="Kyrpides N.C."/>
            <person name="Ivanova N."/>
            <person name="Goker M."/>
            <person name="Klenk H.P."/>
            <person name="Csonka L.N."/>
            <person name="Woyke T."/>
        </authorList>
    </citation>
    <scope>NUCLEOTIDE SEQUENCE [LARGE SCALE GENOMIC DNA]</scope>
    <source>
        <strain evidence="4">ATCC BAA-138 / DSM 3043 / CIP 106854 / NCIMB 13768 / 1H11</strain>
    </source>
</reference>
<sequence length="334" mass="34900">MNHVRSILSTATTLVFGVAAAAASSATEAATPNQCDWQPDRAVTVIVPWGTGGGTDANARRLASLLEDEMGVPFNVVNRTGGNGVVGHTMLARGKPDGYTIGAATVEIDTMHWIGLTPLTYRDITPIALIDRTSPGVLVAKDSPYASLDDLLDEARNNPGELTASGTAQGGIWHLALAGMLKAEGLPPDAIRWIPSKGAGPALKELMAGGVDVATPALSEALPLVEQGEIKALGYMSEAPMEQLPDVPATGETLDSGWTLGAFVTISGPKGLPDEIACAYEQAIDQAVHSDAWAEFKQSRGAPVVFENRQQTRQTLAEADDKLGDVIQSIGLAQ</sequence>
<dbReference type="HOGENOM" id="CLU_045683_1_2_6"/>
<dbReference type="PANTHER" id="PTHR42928:SF5">
    <property type="entry name" value="BLR1237 PROTEIN"/>
    <property type="match status" value="1"/>
</dbReference>
<dbReference type="InterPro" id="IPR005064">
    <property type="entry name" value="BUG"/>
</dbReference>
<dbReference type="EMBL" id="CP000285">
    <property type="protein sequence ID" value="ABE57437.1"/>
    <property type="molecule type" value="Genomic_DNA"/>
</dbReference>
<protein>
    <submittedName>
        <fullName evidence="3">Uncharacterized protein UPF0065</fullName>
    </submittedName>
</protein>
<keyword evidence="4" id="KW-1185">Reference proteome</keyword>
<dbReference type="SUPFAM" id="SSF53850">
    <property type="entry name" value="Periplasmic binding protein-like II"/>
    <property type="match status" value="1"/>
</dbReference>
<evidence type="ECO:0000313" key="3">
    <source>
        <dbReference type="EMBL" id="ABE57437.1"/>
    </source>
</evidence>
<accession>Q1R1H1</accession>
<dbReference type="Proteomes" id="UP000000239">
    <property type="component" value="Chromosome"/>
</dbReference>
<dbReference type="Gene3D" id="3.40.190.150">
    <property type="entry name" value="Bordetella uptake gene, domain 1"/>
    <property type="match status" value="1"/>
</dbReference>
<evidence type="ECO:0000313" key="4">
    <source>
        <dbReference type="Proteomes" id="UP000000239"/>
    </source>
</evidence>
<proteinExistence type="inferred from homology"/>
<gene>
    <name evidence="3" type="ordered locus">Csal_0073</name>
</gene>
<keyword evidence="2" id="KW-0732">Signal</keyword>
<dbReference type="Gene3D" id="3.40.190.10">
    <property type="entry name" value="Periplasmic binding protein-like II"/>
    <property type="match status" value="1"/>
</dbReference>